<feature type="transmembrane region" description="Helical" evidence="6">
    <location>
        <begin position="350"/>
        <end position="370"/>
    </location>
</feature>
<keyword evidence="4 6" id="KW-1133">Transmembrane helix</keyword>
<keyword evidence="5 6" id="KW-0472">Membrane</keyword>
<accession>A0A8C8HXI2</accession>
<evidence type="ECO:0000313" key="7">
    <source>
        <dbReference type="Ensembl" id="ENSOTSP00005071298.2"/>
    </source>
</evidence>
<comment type="subcellular location">
    <subcellularLocation>
        <location evidence="1">Membrane</location>
        <topology evidence="1">Multi-pass membrane protein</topology>
    </subcellularLocation>
</comment>
<keyword evidence="3 6" id="KW-0812">Transmembrane</keyword>
<feature type="transmembrane region" description="Helical" evidence="6">
    <location>
        <begin position="74"/>
        <end position="95"/>
    </location>
</feature>
<dbReference type="InterPro" id="IPR002528">
    <property type="entry name" value="MATE_fam"/>
</dbReference>
<dbReference type="PANTHER" id="PTHR11206">
    <property type="entry name" value="MULTIDRUG RESISTANCE PROTEIN"/>
    <property type="match status" value="1"/>
</dbReference>
<feature type="transmembrane region" description="Helical" evidence="6">
    <location>
        <begin position="405"/>
        <end position="425"/>
    </location>
</feature>
<dbReference type="Pfam" id="PF01554">
    <property type="entry name" value="MatE"/>
    <property type="match status" value="2"/>
</dbReference>
<dbReference type="GO" id="GO:1990961">
    <property type="term" value="P:xenobiotic detoxification by transmembrane export across the plasma membrane"/>
    <property type="evidence" value="ECO:0007669"/>
    <property type="project" value="InterPro"/>
</dbReference>
<dbReference type="GO" id="GO:0016020">
    <property type="term" value="C:membrane"/>
    <property type="evidence" value="ECO:0007669"/>
    <property type="project" value="UniProtKB-SubCell"/>
</dbReference>
<sequence length="495" mass="53387">MDSNGIVESRMNGNELTICGSCLRCIRRLIPVEFKKEILELSTMAGPVVMAQLMVFLVSFVSTIFCGHLGKTELAGVTLAIAVINVTGVSIGYGLSSACDTLISQTFGSRNLLKVGVIVQRAILIQLLACFPCWAVLINTEPILLAVKQSPEVARLSQVYVKIFMPALPVNFIVLQGIIWPQVITGVVANVLNALINYIFLYVLDLGVAGSAWELHKATWAGWSWECLEDWGTYIHLAIPSMIMLCVEWWTYEIGGFLAGLISEVELGAQSVVFELASICYMFPLGFSVAGSVRVGSALGAGDTEQAKLSAKLAMFCAGTCACQTPQMIFQSLTTANEIRERVAQVMAFYAPFLLLYAISAASGSIIRGAGKQKVGAICNILGYYGVGFPIGVSLMFAAKLGIMGLWTGLFTCVFLQSSFLIVYLSRMNWKKATVEVNTDGAEADGEAGDRVALNKVGALLAHRALIMRRALALCVMLFILALGIIINLLLTNLT</sequence>
<dbReference type="Ensembl" id="ENSOTST00005077355.2">
    <property type="protein sequence ID" value="ENSOTSP00005071298.2"/>
    <property type="gene ID" value="ENSOTSG00005002921.2"/>
</dbReference>
<feature type="transmembrane region" description="Helical" evidence="6">
    <location>
        <begin position="44"/>
        <end position="67"/>
    </location>
</feature>
<dbReference type="GeneTree" id="ENSGT00940000163234"/>
<dbReference type="GO" id="GO:0042910">
    <property type="term" value="F:xenobiotic transmembrane transporter activity"/>
    <property type="evidence" value="ECO:0007669"/>
    <property type="project" value="InterPro"/>
</dbReference>
<organism evidence="7 8">
    <name type="scientific">Oncorhynchus tshawytscha</name>
    <name type="common">Chinook salmon</name>
    <name type="synonym">Salmo tshawytscha</name>
    <dbReference type="NCBI Taxonomy" id="74940"/>
    <lineage>
        <taxon>Eukaryota</taxon>
        <taxon>Metazoa</taxon>
        <taxon>Chordata</taxon>
        <taxon>Craniata</taxon>
        <taxon>Vertebrata</taxon>
        <taxon>Euteleostomi</taxon>
        <taxon>Actinopterygii</taxon>
        <taxon>Neopterygii</taxon>
        <taxon>Teleostei</taxon>
        <taxon>Protacanthopterygii</taxon>
        <taxon>Salmoniformes</taxon>
        <taxon>Salmonidae</taxon>
        <taxon>Salmoninae</taxon>
        <taxon>Oncorhynchus</taxon>
    </lineage>
</organism>
<comment type="similarity">
    <text evidence="2 6">Belongs to the multi antimicrobial extrusion (MATE) (TC 2.A.66.1) family.</text>
</comment>
<feature type="transmembrane region" description="Helical" evidence="6">
    <location>
        <begin position="159"/>
        <end position="179"/>
    </location>
</feature>
<feature type="transmembrane region" description="Helical" evidence="6">
    <location>
        <begin position="272"/>
        <end position="293"/>
    </location>
</feature>
<feature type="transmembrane region" description="Helical" evidence="6">
    <location>
        <begin position="471"/>
        <end position="491"/>
    </location>
</feature>
<proteinExistence type="inferred from homology"/>
<keyword evidence="8" id="KW-1185">Reference proteome</keyword>
<protein>
    <recommendedName>
        <fullName evidence="6">Multidrug and toxin extrusion protein</fullName>
    </recommendedName>
</protein>
<feature type="transmembrane region" description="Helical" evidence="6">
    <location>
        <begin position="234"/>
        <end position="252"/>
    </location>
</feature>
<feature type="transmembrane region" description="Helical" evidence="6">
    <location>
        <begin position="191"/>
        <end position="213"/>
    </location>
</feature>
<dbReference type="AlphaFoldDB" id="A0A8C8HXI2"/>
<evidence type="ECO:0000313" key="8">
    <source>
        <dbReference type="Proteomes" id="UP000694402"/>
    </source>
</evidence>
<evidence type="ECO:0000256" key="3">
    <source>
        <dbReference type="ARBA" id="ARBA00022692"/>
    </source>
</evidence>
<feature type="transmembrane region" description="Helical" evidence="6">
    <location>
        <begin position="313"/>
        <end position="330"/>
    </location>
</feature>
<feature type="transmembrane region" description="Helical" evidence="6">
    <location>
        <begin position="382"/>
        <end position="399"/>
    </location>
</feature>
<evidence type="ECO:0000256" key="1">
    <source>
        <dbReference type="ARBA" id="ARBA00004141"/>
    </source>
</evidence>
<name>A0A8C8HXI2_ONCTS</name>
<reference evidence="7" key="1">
    <citation type="submission" date="2025-08" db="UniProtKB">
        <authorList>
            <consortium name="Ensembl"/>
        </authorList>
    </citation>
    <scope>IDENTIFICATION</scope>
</reference>
<dbReference type="InterPro" id="IPR045069">
    <property type="entry name" value="MATE_euk"/>
</dbReference>
<evidence type="ECO:0000256" key="4">
    <source>
        <dbReference type="ARBA" id="ARBA00022989"/>
    </source>
</evidence>
<evidence type="ECO:0000256" key="2">
    <source>
        <dbReference type="ARBA" id="ARBA00010199"/>
    </source>
</evidence>
<dbReference type="GO" id="GO:0015297">
    <property type="term" value="F:antiporter activity"/>
    <property type="evidence" value="ECO:0007669"/>
    <property type="project" value="InterPro"/>
</dbReference>
<dbReference type="CDD" id="cd13132">
    <property type="entry name" value="MATE_eukaryotic"/>
    <property type="match status" value="1"/>
</dbReference>
<evidence type="ECO:0000256" key="5">
    <source>
        <dbReference type="ARBA" id="ARBA00023136"/>
    </source>
</evidence>
<reference evidence="7" key="2">
    <citation type="submission" date="2025-09" db="UniProtKB">
        <authorList>
            <consortium name="Ensembl"/>
        </authorList>
    </citation>
    <scope>IDENTIFICATION</scope>
</reference>
<evidence type="ECO:0000256" key="6">
    <source>
        <dbReference type="RuleBase" id="RU004914"/>
    </source>
</evidence>
<feature type="transmembrane region" description="Helical" evidence="6">
    <location>
        <begin position="115"/>
        <end position="138"/>
    </location>
</feature>
<dbReference type="Proteomes" id="UP000694402">
    <property type="component" value="Unassembled WGS sequence"/>
</dbReference>